<evidence type="ECO:0000313" key="5">
    <source>
        <dbReference type="Proteomes" id="UP000002357"/>
    </source>
</evidence>
<evidence type="ECO:0000256" key="1">
    <source>
        <dbReference type="SAM" id="MobiDB-lite"/>
    </source>
</evidence>
<gene>
    <name evidence="4" type="ORF">SCLAV_p1393</name>
</gene>
<accession>D5SLT2</accession>
<dbReference type="Proteomes" id="UP000002357">
    <property type="component" value="Plasmid pSCL4"/>
</dbReference>
<sequence>MESSCSLDKPDTPPGGCGETSPPPRPLHLPRRDSSPARRLWWIVRSVGTMAGESDLRKLLSGMRPELNPGRFVFTTVTAGVPDGVHPVVTVAEPEGLTLVVRREEADAAGLAYDYVAGWITLRIHSALEAVGLTAAVSRELADAGLSCNVVAGFHHDHLFVPAGDADRAMAVLEDLAIRSA</sequence>
<dbReference type="InterPro" id="IPR045865">
    <property type="entry name" value="ACT-like_dom_sf"/>
</dbReference>
<organism evidence="4 5">
    <name type="scientific">Streptomyces clavuligerus</name>
    <dbReference type="NCBI Taxonomy" id="1901"/>
    <lineage>
        <taxon>Bacteria</taxon>
        <taxon>Bacillati</taxon>
        <taxon>Actinomycetota</taxon>
        <taxon>Actinomycetes</taxon>
        <taxon>Kitasatosporales</taxon>
        <taxon>Streptomycetaceae</taxon>
        <taxon>Streptomyces</taxon>
    </lineage>
</organism>
<dbReference type="EMBL" id="CM000914">
    <property type="protein sequence ID" value="EFG04875.2"/>
    <property type="molecule type" value="Genomic_DNA"/>
</dbReference>
<dbReference type="SUPFAM" id="SSF55021">
    <property type="entry name" value="ACT-like"/>
    <property type="match status" value="2"/>
</dbReference>
<keyword evidence="4" id="KW-0808">Transferase</keyword>
<evidence type="ECO:0000259" key="3">
    <source>
        <dbReference type="Pfam" id="PF13840"/>
    </source>
</evidence>
<keyword evidence="4" id="KW-0614">Plasmid</keyword>
<dbReference type="eggNOG" id="COG3602">
    <property type="taxonomic scope" value="Bacteria"/>
</dbReference>
<dbReference type="GO" id="GO:0016740">
    <property type="term" value="F:transferase activity"/>
    <property type="evidence" value="ECO:0007669"/>
    <property type="project" value="UniProtKB-KW"/>
</dbReference>
<dbReference type="Pfam" id="PF10000">
    <property type="entry name" value="ACT_3"/>
    <property type="match status" value="1"/>
</dbReference>
<protein>
    <submittedName>
        <fullName evidence="4">GCN5-related N-acetyltransferase</fullName>
    </submittedName>
</protein>
<evidence type="ECO:0000259" key="2">
    <source>
        <dbReference type="Pfam" id="PF10000"/>
    </source>
</evidence>
<feature type="region of interest" description="Disordered" evidence="1">
    <location>
        <begin position="1"/>
        <end position="33"/>
    </location>
</feature>
<dbReference type="InterPro" id="IPR027795">
    <property type="entry name" value="CASTOR_ACT_dom"/>
</dbReference>
<evidence type="ECO:0000313" key="4">
    <source>
        <dbReference type="EMBL" id="EFG04875.2"/>
    </source>
</evidence>
<name>D5SLT2_STRCL</name>
<feature type="domain" description="CASTOR ACT" evidence="3">
    <location>
        <begin position="118"/>
        <end position="175"/>
    </location>
</feature>
<dbReference type="Pfam" id="PF13840">
    <property type="entry name" value="ACT_7"/>
    <property type="match status" value="1"/>
</dbReference>
<dbReference type="AlphaFoldDB" id="D5SLT2"/>
<dbReference type="InterPro" id="IPR018717">
    <property type="entry name" value="DUF2241"/>
</dbReference>
<geneLocation type="plasmid" evidence="4 5">
    <name>pSCL4</name>
</geneLocation>
<dbReference type="PANTHER" id="PTHR39199:SF1">
    <property type="entry name" value="BLR5128 PROTEIN"/>
    <property type="match status" value="1"/>
</dbReference>
<keyword evidence="5" id="KW-1185">Reference proteome</keyword>
<proteinExistence type="predicted"/>
<reference evidence="4 5" key="1">
    <citation type="journal article" date="2010" name="Genome Biol. Evol.">
        <title>The sequence of a 1.8-mb bacterial linear plasmid reveals a rich evolutionary reservoir of secondary metabolic pathways.</title>
        <authorList>
            <person name="Medema M.H."/>
            <person name="Trefzer A."/>
            <person name="Kovalchuk A."/>
            <person name="van den Berg M."/>
            <person name="Mueller U."/>
            <person name="Heijne W."/>
            <person name="Wu L."/>
            <person name="Alam M.T."/>
            <person name="Ronning C.M."/>
            <person name="Nierman W.C."/>
            <person name="Bovenberg R.A.L."/>
            <person name="Breitling R."/>
            <person name="Takano E."/>
        </authorList>
    </citation>
    <scope>NUCLEOTIDE SEQUENCE [LARGE SCALE GENOMIC DNA]</scope>
    <source>
        <strain evidence="4">ATCC 27064</strain>
        <plasmid evidence="4 5">pSCL4</plasmid>
    </source>
</reference>
<dbReference type="Gene3D" id="3.30.2130.10">
    <property type="entry name" value="VC0802-like"/>
    <property type="match status" value="1"/>
</dbReference>
<dbReference type="PANTHER" id="PTHR39199">
    <property type="entry name" value="BLR5128 PROTEIN"/>
    <property type="match status" value="1"/>
</dbReference>
<feature type="domain" description="DUF2241" evidence="2">
    <location>
        <begin position="51"/>
        <end position="117"/>
    </location>
</feature>